<proteinExistence type="predicted"/>
<reference evidence="2" key="1">
    <citation type="submission" date="2018-09" db="EMBL/GenBank/DDBJ databases">
        <title>Chryseolinea sp. KIS68-18 isolated from soil.</title>
        <authorList>
            <person name="Weon H.-Y."/>
            <person name="Kwon S.-W."/>
            <person name="Lee S.A."/>
        </authorList>
    </citation>
    <scope>NUCLEOTIDE SEQUENCE [LARGE SCALE GENOMIC DNA]</scope>
    <source>
        <strain evidence="2">KIS68-18</strain>
    </source>
</reference>
<dbReference type="EMBL" id="CP032382">
    <property type="protein sequence ID" value="AYB33365.1"/>
    <property type="molecule type" value="Genomic_DNA"/>
</dbReference>
<dbReference type="NCBIfam" id="TIGR03696">
    <property type="entry name" value="Rhs_assc_core"/>
    <property type="match status" value="1"/>
</dbReference>
<name>A0A385STR4_9BACT</name>
<dbReference type="Proteomes" id="UP000266183">
    <property type="component" value="Chromosome"/>
</dbReference>
<evidence type="ECO:0000313" key="1">
    <source>
        <dbReference type="EMBL" id="AYB33365.1"/>
    </source>
</evidence>
<sequence length="82" mass="8869">MKVKVEAYGGTEQNTTTGLYDLAYRNFDPALGRFHQADPLADKYSSLSPYNFAYNDPVSYNHPAGLEVGSQGGCSCACLIPT</sequence>
<evidence type="ECO:0000313" key="2">
    <source>
        <dbReference type="Proteomes" id="UP000266183"/>
    </source>
</evidence>
<dbReference type="AlphaFoldDB" id="A0A385STR4"/>
<evidence type="ECO:0008006" key="3">
    <source>
        <dbReference type="Google" id="ProtNLM"/>
    </source>
</evidence>
<organism evidence="1 2">
    <name type="scientific">Chryseolinea soli</name>
    <dbReference type="NCBI Taxonomy" id="2321403"/>
    <lineage>
        <taxon>Bacteria</taxon>
        <taxon>Pseudomonadati</taxon>
        <taxon>Bacteroidota</taxon>
        <taxon>Cytophagia</taxon>
        <taxon>Cytophagales</taxon>
        <taxon>Fulvivirgaceae</taxon>
        <taxon>Chryseolinea</taxon>
    </lineage>
</organism>
<keyword evidence="2" id="KW-1185">Reference proteome</keyword>
<protein>
    <recommendedName>
        <fullName evidence="3">RHS repeat-associated core domain-containing protein</fullName>
    </recommendedName>
</protein>
<accession>A0A385STR4</accession>
<dbReference type="KEGG" id="chk:D4L85_23485"/>
<dbReference type="Gene3D" id="2.180.10.10">
    <property type="entry name" value="RHS repeat-associated core"/>
    <property type="match status" value="1"/>
</dbReference>
<dbReference type="InterPro" id="IPR022385">
    <property type="entry name" value="Rhs_assc_core"/>
</dbReference>
<gene>
    <name evidence="1" type="ORF">D4L85_23485</name>
</gene>